<feature type="compositionally biased region" description="Low complexity" evidence="1">
    <location>
        <begin position="161"/>
        <end position="189"/>
    </location>
</feature>
<evidence type="ECO:0000313" key="2">
    <source>
        <dbReference type="EMBL" id="KAJ8068415.1"/>
    </source>
</evidence>
<name>A0A9X0DN97_9HELO</name>
<dbReference type="Proteomes" id="UP001152300">
    <property type="component" value="Unassembled WGS sequence"/>
</dbReference>
<feature type="compositionally biased region" description="Low complexity" evidence="1">
    <location>
        <begin position="279"/>
        <end position="289"/>
    </location>
</feature>
<feature type="compositionally biased region" description="Basic and acidic residues" evidence="1">
    <location>
        <begin position="116"/>
        <end position="133"/>
    </location>
</feature>
<accession>A0A9X0DN97</accession>
<feature type="compositionally biased region" description="Pro residues" evidence="1">
    <location>
        <begin position="57"/>
        <end position="70"/>
    </location>
</feature>
<comment type="caution">
    <text evidence="2">The sequence shown here is derived from an EMBL/GenBank/DDBJ whole genome shotgun (WGS) entry which is preliminary data.</text>
</comment>
<feature type="compositionally biased region" description="Polar residues" evidence="1">
    <location>
        <begin position="41"/>
        <end position="55"/>
    </location>
</feature>
<evidence type="ECO:0000313" key="3">
    <source>
        <dbReference type="Proteomes" id="UP001152300"/>
    </source>
</evidence>
<feature type="compositionally biased region" description="Basic and acidic residues" evidence="1">
    <location>
        <begin position="315"/>
        <end position="352"/>
    </location>
</feature>
<reference evidence="2" key="1">
    <citation type="submission" date="2022-11" db="EMBL/GenBank/DDBJ databases">
        <title>Genome Resource of Sclerotinia nivalis Strain SnTB1, a Plant Pathogen Isolated from American Ginseng.</title>
        <authorList>
            <person name="Fan S."/>
        </authorList>
    </citation>
    <scope>NUCLEOTIDE SEQUENCE</scope>
    <source>
        <strain evidence="2">SnTB1</strain>
    </source>
</reference>
<dbReference type="OrthoDB" id="3556194at2759"/>
<feature type="region of interest" description="Disordered" evidence="1">
    <location>
        <begin position="1"/>
        <end position="93"/>
    </location>
</feature>
<feature type="compositionally biased region" description="Low complexity" evidence="1">
    <location>
        <begin position="1"/>
        <end position="18"/>
    </location>
</feature>
<dbReference type="EMBL" id="JAPEIS010000003">
    <property type="protein sequence ID" value="KAJ8068415.1"/>
    <property type="molecule type" value="Genomic_DNA"/>
</dbReference>
<evidence type="ECO:0000256" key="1">
    <source>
        <dbReference type="SAM" id="MobiDB-lite"/>
    </source>
</evidence>
<gene>
    <name evidence="2" type="ORF">OCU04_003974</name>
</gene>
<feature type="compositionally biased region" description="Low complexity" evidence="1">
    <location>
        <begin position="203"/>
        <end position="215"/>
    </location>
</feature>
<feature type="compositionally biased region" description="Pro residues" evidence="1">
    <location>
        <begin position="216"/>
        <end position="225"/>
    </location>
</feature>
<proteinExistence type="predicted"/>
<feature type="compositionally biased region" description="Polar residues" evidence="1">
    <location>
        <begin position="151"/>
        <end position="160"/>
    </location>
</feature>
<feature type="region of interest" description="Disordered" evidence="1">
    <location>
        <begin position="114"/>
        <end position="352"/>
    </location>
</feature>
<sequence length="379" mass="41593">MSTKPASTSTSTTAPDPTLIINRPRPQTWIFIPPPSPSSPLTTNLETASQPNSDTFPPYPPPPTRPPPLAPFASPAQTHITSPGTRTAEGNLHSGACNRMSISIGIKKSECISGWEKQEGMEKGGQKQDKEKEKDDEDITPPFTQALFFDSLQSDSNTPRSKSPSISISPSLNSSSMSNSNSNPNSSSSTPQPQLFHSISHCRPSQPSQPSQPSKPSKPSPPTPTPSRTQNRPPIPNPIPLIRNFSSSEFHTHPTSHPTSHPPSHSHQHPDKDLNDWVIIPPDIYYSPSSPSPPHSSPPISSPPSTSHQEVTPQQEEKQKQKQKQEQEQEHKTPEIIDSTQEKEKAKEKERKISTLGYLFNFLISTKGYGYNTPENAEN</sequence>
<feature type="compositionally biased region" description="Pro residues" evidence="1">
    <location>
        <begin position="290"/>
        <end position="302"/>
    </location>
</feature>
<protein>
    <submittedName>
        <fullName evidence="2">Uncharacterized protein</fullName>
    </submittedName>
</protein>
<keyword evidence="3" id="KW-1185">Reference proteome</keyword>
<dbReference type="AlphaFoldDB" id="A0A9X0DN97"/>
<feature type="compositionally biased region" description="Low complexity" evidence="1">
    <location>
        <begin position="240"/>
        <end position="265"/>
    </location>
</feature>
<organism evidence="2 3">
    <name type="scientific">Sclerotinia nivalis</name>
    <dbReference type="NCBI Taxonomy" id="352851"/>
    <lineage>
        <taxon>Eukaryota</taxon>
        <taxon>Fungi</taxon>
        <taxon>Dikarya</taxon>
        <taxon>Ascomycota</taxon>
        <taxon>Pezizomycotina</taxon>
        <taxon>Leotiomycetes</taxon>
        <taxon>Helotiales</taxon>
        <taxon>Sclerotiniaceae</taxon>
        <taxon>Sclerotinia</taxon>
    </lineage>
</organism>